<sequence length="19" mass="2391">MEKITIKKINQTFIKRQRD</sequence>
<name>A0A2P2J2T9_RHIMU</name>
<evidence type="ECO:0000313" key="1">
    <source>
        <dbReference type="EMBL" id="MBW87780.1"/>
    </source>
</evidence>
<organism evidence="1">
    <name type="scientific">Rhizophora mucronata</name>
    <name type="common">Asiatic mangrove</name>
    <dbReference type="NCBI Taxonomy" id="61149"/>
    <lineage>
        <taxon>Eukaryota</taxon>
        <taxon>Viridiplantae</taxon>
        <taxon>Streptophyta</taxon>
        <taxon>Embryophyta</taxon>
        <taxon>Tracheophyta</taxon>
        <taxon>Spermatophyta</taxon>
        <taxon>Magnoliopsida</taxon>
        <taxon>eudicotyledons</taxon>
        <taxon>Gunneridae</taxon>
        <taxon>Pentapetalae</taxon>
        <taxon>rosids</taxon>
        <taxon>fabids</taxon>
        <taxon>Malpighiales</taxon>
        <taxon>Rhizophoraceae</taxon>
        <taxon>Rhizophora</taxon>
    </lineage>
</organism>
<proteinExistence type="predicted"/>
<accession>A0A2P2J2T9</accession>
<dbReference type="AlphaFoldDB" id="A0A2P2J2T9"/>
<protein>
    <submittedName>
        <fullName evidence="1">Uncharacterized protein</fullName>
    </submittedName>
</protein>
<reference evidence="1" key="1">
    <citation type="submission" date="2018-02" db="EMBL/GenBank/DDBJ databases">
        <title>Rhizophora mucronata_Transcriptome.</title>
        <authorList>
            <person name="Meera S.P."/>
            <person name="Sreeshan A."/>
            <person name="Augustine A."/>
        </authorList>
    </citation>
    <scope>NUCLEOTIDE SEQUENCE</scope>
    <source>
        <tissue evidence="1">Leaf</tissue>
    </source>
</reference>
<dbReference type="EMBL" id="GGEC01007297">
    <property type="protein sequence ID" value="MBW87780.1"/>
    <property type="molecule type" value="Transcribed_RNA"/>
</dbReference>